<dbReference type="InterPro" id="IPR017517">
    <property type="entry name" value="Maleyloyr_isom"/>
</dbReference>
<sequence length="196" mass="21333">MIADERRDIVATLRTLSDEEWSAPSLCAGWQVRDVVAHLASDASALTYAATTVRQGFSPDRVNNALVRRHRALPRAQLTDLLEDTAGRGMLATTLPGIMLADAVVHHQDILRPLGRTRRIPPERLRHAIAHPDPFAYPGRRTRGLRFVATDLDWSSGSGPEVCGPGEALALAIAGRPVVLDELDGDGVPVLRARME</sequence>
<keyword evidence="2" id="KW-0413">Isomerase</keyword>
<dbReference type="Proteomes" id="UP000733379">
    <property type="component" value="Unassembled WGS sequence"/>
</dbReference>
<accession>A0ABS6AT11</accession>
<keyword evidence="3" id="KW-1185">Reference proteome</keyword>
<dbReference type="SUPFAM" id="SSF109854">
    <property type="entry name" value="DinB/YfiT-like putative metalloenzymes"/>
    <property type="match status" value="1"/>
</dbReference>
<proteinExistence type="predicted"/>
<protein>
    <submittedName>
        <fullName evidence="2">Maleylpyruvate isomerase family mycothiol-dependent enzyme</fullName>
    </submittedName>
</protein>
<gene>
    <name evidence="2" type="ORF">KO481_02470</name>
</gene>
<feature type="domain" description="Mycothiol-dependent maleylpyruvate isomerase metal-binding" evidence="1">
    <location>
        <begin position="3"/>
        <end position="87"/>
    </location>
</feature>
<dbReference type="InterPro" id="IPR034660">
    <property type="entry name" value="DinB/YfiT-like"/>
</dbReference>
<dbReference type="EMBL" id="JAHKNI010000001">
    <property type="protein sequence ID" value="MBU3060386.1"/>
    <property type="molecule type" value="Genomic_DNA"/>
</dbReference>
<dbReference type="Gene3D" id="1.20.120.450">
    <property type="entry name" value="dinb family like domain"/>
    <property type="match status" value="1"/>
</dbReference>
<comment type="caution">
    <text evidence="2">The sequence shown here is derived from an EMBL/GenBank/DDBJ whole genome shotgun (WGS) entry which is preliminary data.</text>
</comment>
<evidence type="ECO:0000313" key="2">
    <source>
        <dbReference type="EMBL" id="MBU3060386.1"/>
    </source>
</evidence>
<dbReference type="InterPro" id="IPR024344">
    <property type="entry name" value="MDMPI_metal-binding"/>
</dbReference>
<dbReference type="Pfam" id="PF11716">
    <property type="entry name" value="MDMPI_N"/>
    <property type="match status" value="1"/>
</dbReference>
<name>A0ABS6AT11_9NOCA</name>
<evidence type="ECO:0000259" key="1">
    <source>
        <dbReference type="Pfam" id="PF11716"/>
    </source>
</evidence>
<organism evidence="2 3">
    <name type="scientific">Nocardia albiluteola</name>
    <dbReference type="NCBI Taxonomy" id="2842303"/>
    <lineage>
        <taxon>Bacteria</taxon>
        <taxon>Bacillati</taxon>
        <taxon>Actinomycetota</taxon>
        <taxon>Actinomycetes</taxon>
        <taxon>Mycobacteriales</taxon>
        <taxon>Nocardiaceae</taxon>
        <taxon>Nocardia</taxon>
    </lineage>
</organism>
<dbReference type="GO" id="GO:0016853">
    <property type="term" value="F:isomerase activity"/>
    <property type="evidence" value="ECO:0007669"/>
    <property type="project" value="UniProtKB-KW"/>
</dbReference>
<evidence type="ECO:0000313" key="3">
    <source>
        <dbReference type="Proteomes" id="UP000733379"/>
    </source>
</evidence>
<dbReference type="NCBIfam" id="TIGR03083">
    <property type="entry name" value="maleylpyruvate isomerase family mycothiol-dependent enzyme"/>
    <property type="match status" value="1"/>
</dbReference>
<reference evidence="2 3" key="1">
    <citation type="submission" date="2021-06" db="EMBL/GenBank/DDBJ databases">
        <title>Actinomycetes sequencing.</title>
        <authorList>
            <person name="Shan Q."/>
        </authorList>
    </citation>
    <scope>NUCLEOTIDE SEQUENCE [LARGE SCALE GENOMIC DNA]</scope>
    <source>
        <strain evidence="2 3">NEAU-G5</strain>
    </source>
</reference>